<reference evidence="1 2" key="1">
    <citation type="submission" date="2024-06" db="EMBL/GenBank/DDBJ databases">
        <title>The Natural Products Discovery Center: Release of the First 8490 Sequenced Strains for Exploring Actinobacteria Biosynthetic Diversity.</title>
        <authorList>
            <person name="Kalkreuter E."/>
            <person name="Kautsar S.A."/>
            <person name="Yang D."/>
            <person name="Bader C.D."/>
            <person name="Teijaro C.N."/>
            <person name="Fluegel L."/>
            <person name="Davis C.M."/>
            <person name="Simpson J.R."/>
            <person name="Lauterbach L."/>
            <person name="Steele A.D."/>
            <person name="Gui C."/>
            <person name="Meng S."/>
            <person name="Li G."/>
            <person name="Viehrig K."/>
            <person name="Ye F."/>
            <person name="Su P."/>
            <person name="Kiefer A.F."/>
            <person name="Nichols A."/>
            <person name="Cepeda A.J."/>
            <person name="Yan W."/>
            <person name="Fan B."/>
            <person name="Jiang Y."/>
            <person name="Adhikari A."/>
            <person name="Zheng C.-J."/>
            <person name="Schuster L."/>
            <person name="Cowan T.M."/>
            <person name="Smanski M.J."/>
            <person name="Chevrette M.G."/>
            <person name="De Carvalho L.P.S."/>
            <person name="Shen B."/>
        </authorList>
    </citation>
    <scope>NUCLEOTIDE SEQUENCE [LARGE SCALE GENOMIC DNA]</scope>
    <source>
        <strain evidence="1 2">NPDC000632</strain>
    </source>
</reference>
<sequence>MPHETGFFQSLLVARVDEQVISPPPGLVSPGWRIVDSKRPKTIGECRHGFFGPVCWY</sequence>
<dbReference type="Proteomes" id="UP001490330">
    <property type="component" value="Unassembled WGS sequence"/>
</dbReference>
<dbReference type="EMBL" id="JBEPCV010000070">
    <property type="protein sequence ID" value="MER6909551.1"/>
    <property type="molecule type" value="Genomic_DNA"/>
</dbReference>
<comment type="caution">
    <text evidence="1">The sequence shown here is derived from an EMBL/GenBank/DDBJ whole genome shotgun (WGS) entry which is preliminary data.</text>
</comment>
<evidence type="ECO:0000313" key="1">
    <source>
        <dbReference type="EMBL" id="MER6909551.1"/>
    </source>
</evidence>
<gene>
    <name evidence="1" type="ORF">ABT322_38730</name>
</gene>
<name>A0ABV1VST1_9ACTN</name>
<dbReference type="RefSeq" id="WP_350726419.1">
    <property type="nucleotide sequence ID" value="NZ_JBEPCO010000095.1"/>
</dbReference>
<organism evidence="1 2">
    <name type="scientific">Streptomyces flaveolus</name>
    <dbReference type="NCBI Taxonomy" id="67297"/>
    <lineage>
        <taxon>Bacteria</taxon>
        <taxon>Bacillati</taxon>
        <taxon>Actinomycetota</taxon>
        <taxon>Actinomycetes</taxon>
        <taxon>Kitasatosporales</taxon>
        <taxon>Streptomycetaceae</taxon>
        <taxon>Streptomyces</taxon>
    </lineage>
</organism>
<protein>
    <submittedName>
        <fullName evidence="1">Uncharacterized protein</fullName>
    </submittedName>
</protein>
<proteinExistence type="predicted"/>
<keyword evidence="2" id="KW-1185">Reference proteome</keyword>
<evidence type="ECO:0000313" key="2">
    <source>
        <dbReference type="Proteomes" id="UP001490330"/>
    </source>
</evidence>
<accession>A0ABV1VST1</accession>